<evidence type="ECO:0000256" key="11">
    <source>
        <dbReference type="SAM" id="Phobius"/>
    </source>
</evidence>
<dbReference type="PIRSF" id="PIRSF004862">
    <property type="entry name" value="FliF"/>
    <property type="match status" value="1"/>
</dbReference>
<dbReference type="GO" id="GO:0009431">
    <property type="term" value="C:bacterial-type flagellum basal body, MS ring"/>
    <property type="evidence" value="ECO:0007669"/>
    <property type="project" value="InterPro"/>
</dbReference>
<accession>A0A5A9ZFT3</accession>
<keyword evidence="14" id="KW-0282">Flagellum</keyword>
<keyword evidence="8 9" id="KW-0975">Bacterial flagellum</keyword>
<dbReference type="InterPro" id="IPR045851">
    <property type="entry name" value="AMP-bd_C_sf"/>
</dbReference>
<gene>
    <name evidence="14" type="primary">fliF</name>
    <name evidence="14" type="ORF">FLO80_10440</name>
</gene>
<feature type="compositionally biased region" description="Polar residues" evidence="10">
    <location>
        <begin position="274"/>
        <end position="288"/>
    </location>
</feature>
<evidence type="ECO:0000256" key="6">
    <source>
        <dbReference type="ARBA" id="ARBA00022989"/>
    </source>
</evidence>
<comment type="function">
    <text evidence="9">The M ring may be actively involved in energy transduction.</text>
</comment>
<dbReference type="Gene3D" id="3.30.300.30">
    <property type="match status" value="1"/>
</dbReference>
<keyword evidence="5 11" id="KW-0812">Transmembrane</keyword>
<dbReference type="Proteomes" id="UP000325291">
    <property type="component" value="Unassembled WGS sequence"/>
</dbReference>
<feature type="domain" description="Flagellar M-ring C-terminal" evidence="13">
    <location>
        <begin position="235"/>
        <end position="396"/>
    </location>
</feature>
<evidence type="ECO:0000313" key="14">
    <source>
        <dbReference type="EMBL" id="KAA0916137.1"/>
    </source>
</evidence>
<dbReference type="EMBL" id="VINQ01000006">
    <property type="protein sequence ID" value="KAA0916137.1"/>
    <property type="molecule type" value="Genomic_DNA"/>
</dbReference>
<dbReference type="PANTHER" id="PTHR30046:SF0">
    <property type="entry name" value="FLAGELLAR M-RING PROTEIN"/>
    <property type="match status" value="1"/>
</dbReference>
<dbReference type="RefSeq" id="WP_111368126.1">
    <property type="nucleotide sequence ID" value="NZ_VINQ01000006.1"/>
</dbReference>
<evidence type="ECO:0000256" key="10">
    <source>
        <dbReference type="SAM" id="MobiDB-lite"/>
    </source>
</evidence>
<dbReference type="InterPro" id="IPR006182">
    <property type="entry name" value="FliF_N_dom"/>
</dbReference>
<dbReference type="InterPro" id="IPR013556">
    <property type="entry name" value="Flag_M-ring_C"/>
</dbReference>
<evidence type="ECO:0000256" key="7">
    <source>
        <dbReference type="ARBA" id="ARBA00023136"/>
    </source>
</evidence>
<protein>
    <recommendedName>
        <fullName evidence="9">Flagellar M-ring protein</fullName>
    </recommendedName>
</protein>
<name>A0A5A9ZFT3_9RHOB</name>
<evidence type="ECO:0000256" key="8">
    <source>
        <dbReference type="ARBA" id="ARBA00023143"/>
    </source>
</evidence>
<dbReference type="InterPro" id="IPR043427">
    <property type="entry name" value="YscJ/FliF"/>
</dbReference>
<dbReference type="NCBIfam" id="TIGR00206">
    <property type="entry name" value="fliF"/>
    <property type="match status" value="1"/>
</dbReference>
<evidence type="ECO:0000256" key="1">
    <source>
        <dbReference type="ARBA" id="ARBA00004117"/>
    </source>
</evidence>
<keyword evidence="6 11" id="KW-1133">Transmembrane helix</keyword>
<evidence type="ECO:0000259" key="13">
    <source>
        <dbReference type="Pfam" id="PF08345"/>
    </source>
</evidence>
<evidence type="ECO:0000259" key="12">
    <source>
        <dbReference type="Pfam" id="PF01514"/>
    </source>
</evidence>
<feature type="region of interest" description="Disordered" evidence="10">
    <location>
        <begin position="274"/>
        <end position="316"/>
    </location>
</feature>
<keyword evidence="4" id="KW-1003">Cell membrane</keyword>
<sequence length="540" mass="57774">MQHLKNLWLSLDTRKQIIAILGGLAVMATLFAIYQVATKPGMSLLYSGLEDRASGDVIQALEAKAVAYEIRGDSIFVDTSRRDALRMSLASEGLPGITSTGYEVLDGLNGFGTTSQMFDAAYWRAKEGELARTIISSPMIASARVHIATSLRRNVFRDSEPSASVSVITSGGTLPAGHAKALKYLVASAVAGLAPENVAIVDGQGGLIDASDSQNTANLADQRAEILRGRIQNLLEARVGHGNAVVEISVETVTESETIQQKQIDPDSRVVISTDSEETVNTSTNADDTSVGVASNLPDGDASAQQKSASNENRTRERINYEISETERRIVREPGAIKRLSVAVLVNSALGPDAPDGQENPQRSDAELSHLRELVASAVGYDEQRGDMITIKAMEFQSPGPLGTGSNTSLIEKWGIDVMSLARLGILALTALALALFVLRPILTGARQNAGVLAPPTAPPDRGSASRQEAMAALTGEIDDSPRNTNAMELLPSDRARMGGAISDQPGEDPVERLRAMIDERKEETVEILRNWLEPREEDA</sequence>
<keyword evidence="14" id="KW-0969">Cilium</keyword>
<proteinExistence type="inferred from homology"/>
<dbReference type="Pfam" id="PF08345">
    <property type="entry name" value="YscJ_FliF_C"/>
    <property type="match status" value="1"/>
</dbReference>
<evidence type="ECO:0000256" key="2">
    <source>
        <dbReference type="ARBA" id="ARBA00004651"/>
    </source>
</evidence>
<comment type="similarity">
    <text evidence="3 9">Belongs to the FliF family.</text>
</comment>
<dbReference type="GO" id="GO:0071973">
    <property type="term" value="P:bacterial-type flagellum-dependent cell motility"/>
    <property type="evidence" value="ECO:0007669"/>
    <property type="project" value="InterPro"/>
</dbReference>
<dbReference type="InterPro" id="IPR000067">
    <property type="entry name" value="FlgMring_FliF"/>
</dbReference>
<dbReference type="Pfam" id="PF01514">
    <property type="entry name" value="YscJ_FliF"/>
    <property type="match status" value="1"/>
</dbReference>
<organism evidence="14 15">
    <name type="scientific">Aquicoccus porphyridii</name>
    <dbReference type="NCBI Taxonomy" id="1852029"/>
    <lineage>
        <taxon>Bacteria</taxon>
        <taxon>Pseudomonadati</taxon>
        <taxon>Pseudomonadota</taxon>
        <taxon>Alphaproteobacteria</taxon>
        <taxon>Rhodobacterales</taxon>
        <taxon>Paracoccaceae</taxon>
        <taxon>Aquicoccus</taxon>
    </lineage>
</organism>
<evidence type="ECO:0000256" key="4">
    <source>
        <dbReference type="ARBA" id="ARBA00022475"/>
    </source>
</evidence>
<keyword evidence="15" id="KW-1185">Reference proteome</keyword>
<dbReference type="PRINTS" id="PR01009">
    <property type="entry name" value="FLGMRINGFLIF"/>
</dbReference>
<feature type="compositionally biased region" description="Polar residues" evidence="10">
    <location>
        <begin position="303"/>
        <end position="312"/>
    </location>
</feature>
<evidence type="ECO:0000256" key="5">
    <source>
        <dbReference type="ARBA" id="ARBA00022692"/>
    </source>
</evidence>
<evidence type="ECO:0000313" key="15">
    <source>
        <dbReference type="Proteomes" id="UP000325291"/>
    </source>
</evidence>
<comment type="caution">
    <text evidence="14">The sequence shown here is derived from an EMBL/GenBank/DDBJ whole genome shotgun (WGS) entry which is preliminary data.</text>
</comment>
<keyword evidence="14" id="KW-0966">Cell projection</keyword>
<keyword evidence="7 11" id="KW-0472">Membrane</keyword>
<dbReference type="GO" id="GO:0005886">
    <property type="term" value="C:plasma membrane"/>
    <property type="evidence" value="ECO:0007669"/>
    <property type="project" value="UniProtKB-SubCell"/>
</dbReference>
<comment type="subcellular location">
    <subcellularLocation>
        <location evidence="1 9">Bacterial flagellum basal body</location>
    </subcellularLocation>
    <subcellularLocation>
        <location evidence="2">Cell membrane</location>
        <topology evidence="2">Multi-pass membrane protein</topology>
    </subcellularLocation>
</comment>
<feature type="domain" description="Flagellar M-ring N-terminal" evidence="12">
    <location>
        <begin position="38"/>
        <end position="208"/>
    </location>
</feature>
<feature type="transmembrane region" description="Helical" evidence="11">
    <location>
        <begin position="421"/>
        <end position="439"/>
    </location>
</feature>
<dbReference type="GO" id="GO:0003774">
    <property type="term" value="F:cytoskeletal motor activity"/>
    <property type="evidence" value="ECO:0007669"/>
    <property type="project" value="InterPro"/>
</dbReference>
<evidence type="ECO:0000256" key="3">
    <source>
        <dbReference type="ARBA" id="ARBA00007971"/>
    </source>
</evidence>
<dbReference type="AlphaFoldDB" id="A0A5A9ZFT3"/>
<reference evidence="14 15" key="1">
    <citation type="submission" date="2019-07" db="EMBL/GenBank/DDBJ databases">
        <title>Aquicoccus porphyridii gen. nov., sp. nov., isolated from a small marine red alga, Porphyridium marinum.</title>
        <authorList>
            <person name="Liu L."/>
        </authorList>
    </citation>
    <scope>NUCLEOTIDE SEQUENCE [LARGE SCALE GENOMIC DNA]</scope>
    <source>
        <strain evidence="14 15">L1 8-17</strain>
    </source>
</reference>
<dbReference type="PANTHER" id="PTHR30046">
    <property type="entry name" value="FLAGELLAR M-RING PROTEIN"/>
    <property type="match status" value="1"/>
</dbReference>
<evidence type="ECO:0000256" key="9">
    <source>
        <dbReference type="PIRNR" id="PIRNR004862"/>
    </source>
</evidence>
<feature type="transmembrane region" description="Helical" evidence="11">
    <location>
        <begin position="17"/>
        <end position="37"/>
    </location>
</feature>